<protein>
    <submittedName>
        <fullName evidence="3">Vitamin B12 ABC transporter, ATP-binding protein</fullName>
        <ecNumber evidence="3">3.6.3.33</ecNumber>
    </submittedName>
</protein>
<dbReference type="Pfam" id="PF00005">
    <property type="entry name" value="ABC_tran"/>
    <property type="match status" value="1"/>
</dbReference>
<dbReference type="EMBL" id="UGET01000004">
    <property type="protein sequence ID" value="STL69973.1"/>
    <property type="molecule type" value="Genomic_DNA"/>
</dbReference>
<evidence type="ECO:0000259" key="2">
    <source>
        <dbReference type="Pfam" id="PF00005"/>
    </source>
</evidence>
<evidence type="ECO:0000313" key="4">
    <source>
        <dbReference type="Proteomes" id="UP000254255"/>
    </source>
</evidence>
<reference evidence="3 4" key="1">
    <citation type="submission" date="2018-06" db="EMBL/GenBank/DDBJ databases">
        <authorList>
            <consortium name="Pathogen Informatics"/>
            <person name="Doyle S."/>
        </authorList>
    </citation>
    <scope>NUCLEOTIDE SEQUENCE [LARGE SCALE GENOMIC DNA]</scope>
    <source>
        <strain evidence="3 4">NCTC13148</strain>
    </source>
</reference>
<evidence type="ECO:0000256" key="1">
    <source>
        <dbReference type="ARBA" id="ARBA00022448"/>
    </source>
</evidence>
<name>A0A377BLV0_ECOLX</name>
<dbReference type="InterPro" id="IPR050153">
    <property type="entry name" value="Metal_Ion_Import_ABC"/>
</dbReference>
<keyword evidence="3" id="KW-0547">Nucleotide-binding</keyword>
<keyword evidence="3" id="KW-0378">Hydrolase</keyword>
<proteinExistence type="predicted"/>
<accession>A0A377BLV0</accession>
<organism evidence="3 4">
    <name type="scientific">Escherichia coli</name>
    <dbReference type="NCBI Taxonomy" id="562"/>
    <lineage>
        <taxon>Bacteria</taxon>
        <taxon>Pseudomonadati</taxon>
        <taxon>Pseudomonadota</taxon>
        <taxon>Gammaproteobacteria</taxon>
        <taxon>Enterobacterales</taxon>
        <taxon>Enterobacteriaceae</taxon>
        <taxon>Escherichia</taxon>
    </lineage>
</organism>
<dbReference type="SUPFAM" id="SSF52540">
    <property type="entry name" value="P-loop containing nucleoside triphosphate hydrolases"/>
    <property type="match status" value="1"/>
</dbReference>
<dbReference type="GO" id="GO:0016887">
    <property type="term" value="F:ATP hydrolysis activity"/>
    <property type="evidence" value="ECO:0007669"/>
    <property type="project" value="InterPro"/>
</dbReference>
<dbReference type="InterPro" id="IPR003439">
    <property type="entry name" value="ABC_transporter-like_ATP-bd"/>
</dbReference>
<sequence length="160" mass="17390">MSIVMQLQDVAESTRLGPLSGEVRAGEILHLVGPNGAGKSTLLARMAGMTSGKGSIQFAGQPLEAWSATKLALHRAYLSQQQTPPFAMPVWHYLTLHQHDKTRTELLNDVAGALALMTNSDVAPINFPAVNGNAYVLLRWCCKSHHKPIPQANCCFLMSR</sequence>
<dbReference type="AlphaFoldDB" id="A0A377BLV0"/>
<dbReference type="EC" id="3.6.3.33" evidence="3"/>
<feature type="domain" description="ABC transporter" evidence="2">
    <location>
        <begin position="18"/>
        <end position="85"/>
    </location>
</feature>
<dbReference type="InterPro" id="IPR027417">
    <property type="entry name" value="P-loop_NTPase"/>
</dbReference>
<dbReference type="Gene3D" id="3.40.50.300">
    <property type="entry name" value="P-loop containing nucleotide triphosphate hydrolases"/>
    <property type="match status" value="1"/>
</dbReference>
<dbReference type="PANTHER" id="PTHR42734:SF18">
    <property type="entry name" value="VITAMIN B12 IMPORT ATP-BINDING PROTEIN BTUD"/>
    <property type="match status" value="1"/>
</dbReference>
<dbReference type="PANTHER" id="PTHR42734">
    <property type="entry name" value="METAL TRANSPORT SYSTEM ATP-BINDING PROTEIN TM_0124-RELATED"/>
    <property type="match status" value="1"/>
</dbReference>
<dbReference type="GO" id="GO:0005524">
    <property type="term" value="F:ATP binding"/>
    <property type="evidence" value="ECO:0007669"/>
    <property type="project" value="UniProtKB-KW"/>
</dbReference>
<dbReference type="Proteomes" id="UP000254255">
    <property type="component" value="Unassembled WGS sequence"/>
</dbReference>
<keyword evidence="3" id="KW-0067">ATP-binding</keyword>
<keyword evidence="1" id="KW-0813">Transport</keyword>
<gene>
    <name evidence="3" type="primary">btuD_2</name>
    <name evidence="3" type="ORF">NCTC13148_01136</name>
</gene>
<evidence type="ECO:0000313" key="3">
    <source>
        <dbReference type="EMBL" id="STL69973.1"/>
    </source>
</evidence>